<keyword evidence="2" id="KW-1185">Reference proteome</keyword>
<dbReference type="Proteomes" id="UP001527882">
    <property type="component" value="Unassembled WGS sequence"/>
</dbReference>
<proteinExistence type="predicted"/>
<dbReference type="RefSeq" id="WP_269884451.1">
    <property type="nucleotide sequence ID" value="NZ_JAQAGZ010000020.1"/>
</dbReference>
<protein>
    <submittedName>
        <fullName evidence="1">Uncharacterized protein</fullName>
    </submittedName>
</protein>
<comment type="caution">
    <text evidence="1">The sequence shown here is derived from an EMBL/GenBank/DDBJ whole genome shotgun (WGS) entry which is preliminary data.</text>
</comment>
<accession>A0ABT4QGC2</accession>
<dbReference type="EMBL" id="JAQAGZ010000020">
    <property type="protein sequence ID" value="MCZ8515919.1"/>
    <property type="molecule type" value="Genomic_DNA"/>
</dbReference>
<organism evidence="1 2">
    <name type="scientific">Paenibacillus gyeongsangnamensis</name>
    <dbReference type="NCBI Taxonomy" id="3388067"/>
    <lineage>
        <taxon>Bacteria</taxon>
        <taxon>Bacillati</taxon>
        <taxon>Bacillota</taxon>
        <taxon>Bacilli</taxon>
        <taxon>Bacillales</taxon>
        <taxon>Paenibacillaceae</taxon>
        <taxon>Paenibacillus</taxon>
    </lineage>
</organism>
<gene>
    <name evidence="1" type="ORF">O9H85_26675</name>
</gene>
<reference evidence="1 2" key="1">
    <citation type="submission" date="2022-12" db="EMBL/GenBank/DDBJ databases">
        <title>Draft genome sequence of Paenibacillus sp. dW9.</title>
        <authorList>
            <person name="Choi E.-W."/>
            <person name="Kim D.-U."/>
        </authorList>
    </citation>
    <scope>NUCLEOTIDE SEQUENCE [LARGE SCALE GENOMIC DNA]</scope>
    <source>
        <strain evidence="2">dW9</strain>
    </source>
</reference>
<name>A0ABT4QGC2_9BACL</name>
<sequence>MIRYGDTEAQELKFVRLRAQAGPRDEQWTDVEVRFDLEPGTTLPEEISELTGWIICTRSGDIVQIVPQDEGRDIEYQFTEQEKEQLRTFYEHEVRPLMTKKA</sequence>
<evidence type="ECO:0000313" key="2">
    <source>
        <dbReference type="Proteomes" id="UP001527882"/>
    </source>
</evidence>
<evidence type="ECO:0000313" key="1">
    <source>
        <dbReference type="EMBL" id="MCZ8515919.1"/>
    </source>
</evidence>